<dbReference type="AlphaFoldDB" id="A0A7W5ZMW7"/>
<comment type="caution">
    <text evidence="1">The sequence shown here is derived from an EMBL/GenBank/DDBJ whole genome shotgun (WGS) entry which is preliminary data.</text>
</comment>
<organism evidence="1 2">
    <name type="scientific">Runella defluvii</name>
    <dbReference type="NCBI Taxonomy" id="370973"/>
    <lineage>
        <taxon>Bacteria</taxon>
        <taxon>Pseudomonadati</taxon>
        <taxon>Bacteroidota</taxon>
        <taxon>Cytophagia</taxon>
        <taxon>Cytophagales</taxon>
        <taxon>Spirosomataceae</taxon>
        <taxon>Runella</taxon>
    </lineage>
</organism>
<name>A0A7W5ZMW7_9BACT</name>
<reference evidence="1 2" key="1">
    <citation type="submission" date="2020-08" db="EMBL/GenBank/DDBJ databases">
        <title>Genomic Encyclopedia of Type Strains, Phase IV (KMG-IV): sequencing the most valuable type-strain genomes for metagenomic binning, comparative biology and taxonomic classification.</title>
        <authorList>
            <person name="Goeker M."/>
        </authorList>
    </citation>
    <scope>NUCLEOTIDE SEQUENCE [LARGE SCALE GENOMIC DNA]</scope>
    <source>
        <strain evidence="1 2">DSM 17976</strain>
    </source>
</reference>
<sequence>MTYLSRLSSLLLFVVICYLSDGCIESYSPPEVNQAQNYLVVEGTLNPSITSEIRLSRTQKVKQTGATLLEQRAQVKVESDRGNTYNLVETQPGVYTLKAFSATESEKFRLHIQTIGGKEYLSTYVPLIQTPAIDSVTYRVNQARTNVQIFVNTHDPLNKTRFYRWNFEETWEYQAPLYSGYEVVAGKVRPRTEDINTCWGNQKSAQITLANTLRLSQDVVQDVPLTTVLSISGKLARRYSILVRQYGLSREEFDYWAALSKTNEITGSLFDGQPSQITGNISSVTSPEEPVFGFFSASTPQFKRLFITEYLGRFTVQDQLCEPLDTLPEPEIIRKSTNASFLVLIEHPVPGSPIAFYTIGSIPCSDCRTQGGTNKRPAYW</sequence>
<protein>
    <recommendedName>
        <fullName evidence="3">DUF4249 domain-containing protein</fullName>
    </recommendedName>
</protein>
<keyword evidence="2" id="KW-1185">Reference proteome</keyword>
<accession>A0A7W5ZMW7</accession>
<evidence type="ECO:0000313" key="1">
    <source>
        <dbReference type="EMBL" id="MBB3839844.1"/>
    </source>
</evidence>
<gene>
    <name evidence="1" type="ORF">FHS57_003855</name>
</gene>
<evidence type="ECO:0000313" key="2">
    <source>
        <dbReference type="Proteomes" id="UP000541352"/>
    </source>
</evidence>
<dbReference type="Proteomes" id="UP000541352">
    <property type="component" value="Unassembled WGS sequence"/>
</dbReference>
<dbReference type="RefSeq" id="WP_183976434.1">
    <property type="nucleotide sequence ID" value="NZ_JACIBY010000008.1"/>
</dbReference>
<evidence type="ECO:0008006" key="3">
    <source>
        <dbReference type="Google" id="ProtNLM"/>
    </source>
</evidence>
<dbReference type="EMBL" id="JACIBY010000008">
    <property type="protein sequence ID" value="MBB3839844.1"/>
    <property type="molecule type" value="Genomic_DNA"/>
</dbReference>
<proteinExistence type="predicted"/>
<dbReference type="InterPro" id="IPR025345">
    <property type="entry name" value="DUF4249"/>
</dbReference>
<dbReference type="Pfam" id="PF14054">
    <property type="entry name" value="DUF4249"/>
    <property type="match status" value="1"/>
</dbReference>